<keyword evidence="1 2" id="KW-0732">Signal</keyword>
<dbReference type="InterPro" id="IPR027385">
    <property type="entry name" value="Beta-barrel_OMP"/>
</dbReference>
<feature type="signal peptide" evidence="2">
    <location>
        <begin position="1"/>
        <end position="23"/>
    </location>
</feature>
<organism evidence="4 5">
    <name type="scientific">Mesorhizobium marinum</name>
    <dbReference type="NCBI Taxonomy" id="3228790"/>
    <lineage>
        <taxon>Bacteria</taxon>
        <taxon>Pseudomonadati</taxon>
        <taxon>Pseudomonadota</taxon>
        <taxon>Alphaproteobacteria</taxon>
        <taxon>Hyphomicrobiales</taxon>
        <taxon>Phyllobacteriaceae</taxon>
        <taxon>Mesorhizobium</taxon>
    </lineage>
</organism>
<dbReference type="RefSeq" id="WP_367725898.1">
    <property type="nucleotide sequence ID" value="NZ_JBFOCH010000012.1"/>
</dbReference>
<dbReference type="Pfam" id="PF13505">
    <property type="entry name" value="OMP_b-brl"/>
    <property type="match status" value="1"/>
</dbReference>
<protein>
    <submittedName>
        <fullName evidence="4">Outer membrane protein</fullName>
    </submittedName>
</protein>
<evidence type="ECO:0000259" key="3">
    <source>
        <dbReference type="Pfam" id="PF13505"/>
    </source>
</evidence>
<feature type="chain" id="PRO_5045768307" evidence="2">
    <location>
        <begin position="24"/>
        <end position="256"/>
    </location>
</feature>
<gene>
    <name evidence="4" type="ORF">ABUE31_21930</name>
</gene>
<dbReference type="SUPFAM" id="SSF56925">
    <property type="entry name" value="OMPA-like"/>
    <property type="match status" value="1"/>
</dbReference>
<name>A0ABV3R6F2_9HYPH</name>
<dbReference type="Gene3D" id="2.40.160.20">
    <property type="match status" value="1"/>
</dbReference>
<comment type="caution">
    <text evidence="4">The sequence shown here is derived from an EMBL/GenBank/DDBJ whole genome shotgun (WGS) entry which is preliminary data.</text>
</comment>
<reference evidence="4 5" key="1">
    <citation type="submission" date="2024-06" db="EMBL/GenBank/DDBJ databases">
        <authorList>
            <person name="Tuo L."/>
        </authorList>
    </citation>
    <scope>NUCLEOTIDE SEQUENCE [LARGE SCALE GENOMIC DNA]</scope>
    <source>
        <strain evidence="4 5">ZMM04-5</strain>
    </source>
</reference>
<sequence>MHAFGRNTLVAVCLAAATGPGFAADLYEPVPVVPAVGGWYIRGHLGMSNQFFDQLESDLFDTADSFGWYDEGGFAAAPIAGAGFGYAFNDNLRGDLTVEWRGKSDFYALDWVDNGGGVTTNEYTATKSELVFMANGYYDIGNYYGFTPYVGAGIGASYNTISHFRDVNIINGGGAYADDNSEWNLAWALHAGLGFKATERMTIDFGYSFISLGDASTGELKNDDPSEPFPPAGNNGIQFNDIYSHDFKLGVRYALN</sequence>
<accession>A0ABV3R6F2</accession>
<keyword evidence="5" id="KW-1185">Reference proteome</keyword>
<dbReference type="Proteomes" id="UP001556196">
    <property type="component" value="Unassembled WGS sequence"/>
</dbReference>
<evidence type="ECO:0000256" key="1">
    <source>
        <dbReference type="ARBA" id="ARBA00022729"/>
    </source>
</evidence>
<evidence type="ECO:0000256" key="2">
    <source>
        <dbReference type="SAM" id="SignalP"/>
    </source>
</evidence>
<evidence type="ECO:0000313" key="5">
    <source>
        <dbReference type="Proteomes" id="UP001556196"/>
    </source>
</evidence>
<dbReference type="EMBL" id="JBFOCI010000010">
    <property type="protein sequence ID" value="MEW9808660.1"/>
    <property type="molecule type" value="Genomic_DNA"/>
</dbReference>
<feature type="domain" description="Outer membrane protein beta-barrel" evidence="3">
    <location>
        <begin position="35"/>
        <end position="253"/>
    </location>
</feature>
<dbReference type="InterPro" id="IPR011250">
    <property type="entry name" value="OMP/PagP_B-barrel"/>
</dbReference>
<proteinExistence type="predicted"/>
<evidence type="ECO:0000313" key="4">
    <source>
        <dbReference type="EMBL" id="MEW9808660.1"/>
    </source>
</evidence>